<proteinExistence type="predicted"/>
<keyword evidence="4" id="KW-1185">Reference proteome</keyword>
<keyword evidence="2" id="KW-0472">Membrane</keyword>
<evidence type="ECO:0000256" key="2">
    <source>
        <dbReference type="SAM" id="Phobius"/>
    </source>
</evidence>
<dbReference type="AlphaFoldDB" id="A0A919NH07"/>
<protein>
    <recommendedName>
        <fullName evidence="5">DUF4352 domain-containing protein</fullName>
    </recommendedName>
</protein>
<gene>
    <name evidence="3" type="ORF">Ate02nite_07150</name>
</gene>
<comment type="caution">
    <text evidence="3">The sequence shown here is derived from an EMBL/GenBank/DDBJ whole genome shotgun (WGS) entry which is preliminary data.</text>
</comment>
<name>A0A919NH07_9ACTN</name>
<evidence type="ECO:0000313" key="3">
    <source>
        <dbReference type="EMBL" id="GIF17985.1"/>
    </source>
</evidence>
<keyword evidence="2" id="KW-1133">Transmembrane helix</keyword>
<dbReference type="EMBL" id="BOMY01000002">
    <property type="protein sequence ID" value="GIF17985.1"/>
    <property type="molecule type" value="Genomic_DNA"/>
</dbReference>
<keyword evidence="2" id="KW-0812">Transmembrane</keyword>
<reference evidence="3" key="1">
    <citation type="submission" date="2021-01" db="EMBL/GenBank/DDBJ databases">
        <title>Whole genome shotgun sequence of Actinoplanes tereljensis NBRC 105297.</title>
        <authorList>
            <person name="Komaki H."/>
            <person name="Tamura T."/>
        </authorList>
    </citation>
    <scope>NUCLEOTIDE SEQUENCE</scope>
    <source>
        <strain evidence="3">NBRC 105297</strain>
    </source>
</reference>
<organism evidence="3 4">
    <name type="scientific">Paractinoplanes tereljensis</name>
    <dbReference type="NCBI Taxonomy" id="571912"/>
    <lineage>
        <taxon>Bacteria</taxon>
        <taxon>Bacillati</taxon>
        <taxon>Actinomycetota</taxon>
        <taxon>Actinomycetes</taxon>
        <taxon>Micromonosporales</taxon>
        <taxon>Micromonosporaceae</taxon>
        <taxon>Paractinoplanes</taxon>
    </lineage>
</organism>
<evidence type="ECO:0008006" key="5">
    <source>
        <dbReference type="Google" id="ProtNLM"/>
    </source>
</evidence>
<dbReference type="Proteomes" id="UP000623608">
    <property type="component" value="Unassembled WGS sequence"/>
</dbReference>
<sequence>MLRCAAVAAVTAVIVALVVRAGRRPRAQVPEVEAPKPSPEPQPAASRFRPPRRWVATLAVALLAAVGGIAAIIATRPNGAACLSKPGMMPDTAGEYVSGMPRPLTIEDLPAPGTVIKLGDAMEIPESDEMQHDLSVRGAKGLETTSKLRATDGRRLVSVLVRERNTGQMTIIPQGDDQAWLCDADGTWYQHDAALTALLAEAGSDRLEPGRQVDQRVVFQLRAGARPSRVRIVQHAYRWTKTADWKLG</sequence>
<accession>A0A919NH07</accession>
<feature type="region of interest" description="Disordered" evidence="1">
    <location>
        <begin position="26"/>
        <end position="48"/>
    </location>
</feature>
<feature type="transmembrane region" description="Helical" evidence="2">
    <location>
        <begin position="54"/>
        <end position="75"/>
    </location>
</feature>
<evidence type="ECO:0000313" key="4">
    <source>
        <dbReference type="Proteomes" id="UP000623608"/>
    </source>
</evidence>
<evidence type="ECO:0000256" key="1">
    <source>
        <dbReference type="SAM" id="MobiDB-lite"/>
    </source>
</evidence>